<proteinExistence type="predicted"/>
<keyword evidence="1" id="KW-0472">Membrane</keyword>
<dbReference type="EMBL" id="CACVBM020001051">
    <property type="protein sequence ID" value="CAA7026508.1"/>
    <property type="molecule type" value="Genomic_DNA"/>
</dbReference>
<evidence type="ECO:0000313" key="3">
    <source>
        <dbReference type="Proteomes" id="UP000467841"/>
    </source>
</evidence>
<feature type="transmembrane region" description="Helical" evidence="1">
    <location>
        <begin position="308"/>
        <end position="327"/>
    </location>
</feature>
<feature type="transmembrane region" description="Helical" evidence="1">
    <location>
        <begin position="227"/>
        <end position="248"/>
    </location>
</feature>
<dbReference type="AlphaFoldDB" id="A0A6D2ILH3"/>
<comment type="caution">
    <text evidence="2">The sequence shown here is derived from an EMBL/GenBank/DDBJ whole genome shotgun (WGS) entry which is preliminary data.</text>
</comment>
<name>A0A6D2ILH3_9BRAS</name>
<organism evidence="2 3">
    <name type="scientific">Microthlaspi erraticum</name>
    <dbReference type="NCBI Taxonomy" id="1685480"/>
    <lineage>
        <taxon>Eukaryota</taxon>
        <taxon>Viridiplantae</taxon>
        <taxon>Streptophyta</taxon>
        <taxon>Embryophyta</taxon>
        <taxon>Tracheophyta</taxon>
        <taxon>Spermatophyta</taxon>
        <taxon>Magnoliopsida</taxon>
        <taxon>eudicotyledons</taxon>
        <taxon>Gunneridae</taxon>
        <taxon>Pentapetalae</taxon>
        <taxon>rosids</taxon>
        <taxon>malvids</taxon>
        <taxon>Brassicales</taxon>
        <taxon>Brassicaceae</taxon>
        <taxon>Coluteocarpeae</taxon>
        <taxon>Microthlaspi</taxon>
    </lineage>
</organism>
<keyword evidence="1" id="KW-0812">Transmembrane</keyword>
<feature type="transmembrane region" description="Helical" evidence="1">
    <location>
        <begin position="333"/>
        <end position="351"/>
    </location>
</feature>
<protein>
    <submittedName>
        <fullName evidence="2">Uncharacterized protein</fullName>
    </submittedName>
</protein>
<reference evidence="2" key="1">
    <citation type="submission" date="2020-01" db="EMBL/GenBank/DDBJ databases">
        <authorList>
            <person name="Mishra B."/>
        </authorList>
    </citation>
    <scope>NUCLEOTIDE SEQUENCE [LARGE SCALE GENOMIC DNA]</scope>
</reference>
<sequence>MNMSIAHDFRSHDLPCSIFQNPAAPEAAATLMLATLSFIPANENRGQNGHYHMATSLITISNVDIELIHPFFGDLRRTQSLSLGHPWTGTGEVHQLPHNTNEDEIELTTASDGNLSIAPAEDAVNRDETRLPAFSDANISGMAVQPEVALNLRHGRTVTSGENMDGDQTRLPALSEGNLRRTLSESAVILGHRRRTGTSEEHIQPPENRPTRNADEMKRWTKLVKRFHEVIALLIGFALIFAPVGSVIRKVVKSADKAGKIDYIRIIVSLLRNLEMQLVIPFLVAGLLYALIYSSSSAAFPVTWVLKIDILSIIAGFVTLFTVIWYINWIFCVAGSVVCLIVIVLLLWYQFPRERVVARDVENP</sequence>
<dbReference type="Proteomes" id="UP000467841">
    <property type="component" value="Unassembled WGS sequence"/>
</dbReference>
<evidence type="ECO:0000256" key="1">
    <source>
        <dbReference type="SAM" id="Phobius"/>
    </source>
</evidence>
<keyword evidence="1" id="KW-1133">Transmembrane helix</keyword>
<evidence type="ECO:0000313" key="2">
    <source>
        <dbReference type="EMBL" id="CAA7026508.1"/>
    </source>
</evidence>
<dbReference type="OrthoDB" id="1051496at2759"/>
<feature type="transmembrane region" description="Helical" evidence="1">
    <location>
        <begin position="278"/>
        <end position="296"/>
    </location>
</feature>
<keyword evidence="3" id="KW-1185">Reference proteome</keyword>
<gene>
    <name evidence="2" type="ORF">MERR_LOCUS13743</name>
</gene>
<accession>A0A6D2ILH3</accession>